<gene>
    <name evidence="2" type="ORF">EV383_6031</name>
</gene>
<accession>A0A4Q7V6F1</accession>
<feature type="region of interest" description="Disordered" evidence="1">
    <location>
        <begin position="207"/>
        <end position="229"/>
    </location>
</feature>
<dbReference type="OrthoDB" id="3576083at2"/>
<sequence>MTAGAPGVDGPGAGSVAAGHELLVRLAGRLPDDLLWRLRDWLAAGAHDSVDAVLPRALLRHRLGLTDHERDLLALCVDERSPSRRLVDAILPLAELDDPWTAFAAGHGLPDLAALSATSVVAGHPGVEELRQSLRGPHGEQRVLLVLGAERPWDLTATLQRLLRVHGDRTPCVEVLSIEMEVPAYHQAAFLGSATLWAAPAHPADAVPAPGQEAGAPATEIPSGALTGT</sequence>
<dbReference type="AlphaFoldDB" id="A0A4Q7V6F1"/>
<dbReference type="EMBL" id="SHKL01000001">
    <property type="protein sequence ID" value="RZT89074.1"/>
    <property type="molecule type" value="Genomic_DNA"/>
</dbReference>
<evidence type="ECO:0000256" key="1">
    <source>
        <dbReference type="SAM" id="MobiDB-lite"/>
    </source>
</evidence>
<comment type="caution">
    <text evidence="2">The sequence shown here is derived from an EMBL/GenBank/DDBJ whole genome shotgun (WGS) entry which is preliminary data.</text>
</comment>
<organism evidence="2 3">
    <name type="scientific">Pseudonocardia sediminis</name>
    <dbReference type="NCBI Taxonomy" id="1397368"/>
    <lineage>
        <taxon>Bacteria</taxon>
        <taxon>Bacillati</taxon>
        <taxon>Actinomycetota</taxon>
        <taxon>Actinomycetes</taxon>
        <taxon>Pseudonocardiales</taxon>
        <taxon>Pseudonocardiaceae</taxon>
        <taxon>Pseudonocardia</taxon>
    </lineage>
</organism>
<keyword evidence="3" id="KW-1185">Reference proteome</keyword>
<reference evidence="2 3" key="1">
    <citation type="submission" date="2019-02" db="EMBL/GenBank/DDBJ databases">
        <title>Sequencing the genomes of 1000 actinobacteria strains.</title>
        <authorList>
            <person name="Klenk H.-P."/>
        </authorList>
    </citation>
    <scope>NUCLEOTIDE SEQUENCE [LARGE SCALE GENOMIC DNA]</scope>
    <source>
        <strain evidence="2 3">DSM 45779</strain>
    </source>
</reference>
<dbReference type="RefSeq" id="WP_130293352.1">
    <property type="nucleotide sequence ID" value="NZ_SHKL01000001.1"/>
</dbReference>
<proteinExistence type="predicted"/>
<evidence type="ECO:0000313" key="2">
    <source>
        <dbReference type="EMBL" id="RZT89074.1"/>
    </source>
</evidence>
<protein>
    <submittedName>
        <fullName evidence="2">Uncharacterized protein</fullName>
    </submittedName>
</protein>
<dbReference type="Proteomes" id="UP000291591">
    <property type="component" value="Unassembled WGS sequence"/>
</dbReference>
<evidence type="ECO:0000313" key="3">
    <source>
        <dbReference type="Proteomes" id="UP000291591"/>
    </source>
</evidence>
<name>A0A4Q7V6F1_PSEST</name>